<comment type="catalytic activity">
    <reaction evidence="5">
        <text>an L-alpha-D-Hep-(1-&gt;5)-[alpha-Kdo-(2-&gt;4)]-alpha-Kdo-(2-&gt;6)-lipid A + ADP-L-glycero-beta-D-manno-heptose = an L-alpha-D-Hep-(1-&gt;3)-L-alpha-D-Hep-(1-&gt;5)-[alpha-Kdo-(2-&gt;4)]-alpha-Kdo-(2-&gt;6)-lipid A + ADP + H(+)</text>
        <dbReference type="Rhea" id="RHEA:74071"/>
        <dbReference type="ChEBI" id="CHEBI:15378"/>
        <dbReference type="ChEBI" id="CHEBI:61506"/>
        <dbReference type="ChEBI" id="CHEBI:193068"/>
        <dbReference type="ChEBI" id="CHEBI:193069"/>
        <dbReference type="ChEBI" id="CHEBI:456216"/>
        <dbReference type="EC" id="2.4.99.24"/>
    </reaction>
</comment>
<evidence type="ECO:0000256" key="5">
    <source>
        <dbReference type="ARBA" id="ARBA00047503"/>
    </source>
</evidence>
<dbReference type="NCBIfam" id="TIGR02195">
    <property type="entry name" value="heptsyl_trn_II"/>
    <property type="match status" value="1"/>
</dbReference>
<dbReference type="GO" id="GO:0008713">
    <property type="term" value="F:ADP-heptose-lipopolysaccharide heptosyltransferase activity"/>
    <property type="evidence" value="ECO:0007669"/>
    <property type="project" value="UniProtKB-EC"/>
</dbReference>
<dbReference type="GO" id="GO:0005829">
    <property type="term" value="C:cytosol"/>
    <property type="evidence" value="ECO:0007669"/>
    <property type="project" value="TreeGrafter"/>
</dbReference>
<keyword evidence="2 6" id="KW-0808">Transferase</keyword>
<dbReference type="InterPro" id="IPR051199">
    <property type="entry name" value="LPS_LOS_Heptosyltrfase"/>
</dbReference>
<evidence type="ECO:0000256" key="2">
    <source>
        <dbReference type="ARBA" id="ARBA00022679"/>
    </source>
</evidence>
<evidence type="ECO:0000313" key="7">
    <source>
        <dbReference type="Proteomes" id="UP000004324"/>
    </source>
</evidence>
<dbReference type="Pfam" id="PF01075">
    <property type="entry name" value="Glyco_transf_9"/>
    <property type="match status" value="1"/>
</dbReference>
<proteinExistence type="inferred from homology"/>
<name>I9L6Z2_9FIRM</name>
<dbReference type="Proteomes" id="UP000004324">
    <property type="component" value="Unassembled WGS sequence"/>
</dbReference>
<protein>
    <recommendedName>
        <fullName evidence="4">lipopolysaccharide heptosyltransferase II</fullName>
        <ecNumber evidence="4">2.4.99.24</ecNumber>
    </recommendedName>
</protein>
<evidence type="ECO:0000256" key="4">
    <source>
        <dbReference type="ARBA" id="ARBA00044042"/>
    </source>
</evidence>
<accession>I9L6Z2</accession>
<dbReference type="PANTHER" id="PTHR30160:SF1">
    <property type="entry name" value="LIPOPOLYSACCHARIDE 1,2-N-ACETYLGLUCOSAMINETRANSFERASE-RELATED"/>
    <property type="match status" value="1"/>
</dbReference>
<dbReference type="Gene3D" id="3.40.50.2000">
    <property type="entry name" value="Glycogen Phosphorylase B"/>
    <property type="match status" value="2"/>
</dbReference>
<evidence type="ECO:0000256" key="3">
    <source>
        <dbReference type="ARBA" id="ARBA00043995"/>
    </source>
</evidence>
<keyword evidence="1" id="KW-0328">Glycosyltransferase</keyword>
<reference evidence="6 7" key="1">
    <citation type="journal article" date="2012" name="J. Bacteriol.">
        <title>Draft Genome Sequences for Two Metal-Reducing Pelosinus fermentans Strains Isolated from a Cr(VI)-Contaminated Site and for Type Strain R7.</title>
        <authorList>
            <person name="Brown S.D."/>
            <person name="Podar M."/>
            <person name="Klingeman D.M."/>
            <person name="Johnson C.M."/>
            <person name="Yang Z.K."/>
            <person name="Utturkar S.M."/>
            <person name="Land M.L."/>
            <person name="Mosher J.J."/>
            <person name="Hurt R.A.Jr."/>
            <person name="Phelps T.J."/>
            <person name="Palumbo A.V."/>
            <person name="Arkin A.P."/>
            <person name="Hazen T.C."/>
            <person name="Elias D.A."/>
        </authorList>
    </citation>
    <scope>NUCLEOTIDE SEQUENCE [LARGE SCALE GENOMIC DNA]</scope>
    <source>
        <strain evidence="6 7">B4</strain>
    </source>
</reference>
<gene>
    <name evidence="6" type="ORF">FB4_1700</name>
</gene>
<comment type="similarity">
    <text evidence="3">Belongs to the glycosyltransferase 9 family.</text>
</comment>
<dbReference type="AlphaFoldDB" id="I9L6Z2"/>
<dbReference type="InterPro" id="IPR011910">
    <property type="entry name" value="RfaF"/>
</dbReference>
<evidence type="ECO:0000256" key="1">
    <source>
        <dbReference type="ARBA" id="ARBA00022676"/>
    </source>
</evidence>
<dbReference type="SUPFAM" id="SSF53756">
    <property type="entry name" value="UDP-Glycosyltransferase/glycogen phosphorylase"/>
    <property type="match status" value="1"/>
</dbReference>
<comment type="caution">
    <text evidence="6">The sequence shown here is derived from an EMBL/GenBank/DDBJ whole genome shotgun (WGS) entry which is preliminary data.</text>
</comment>
<dbReference type="InterPro" id="IPR002201">
    <property type="entry name" value="Glyco_trans_9"/>
</dbReference>
<keyword evidence="7" id="KW-1185">Reference proteome</keyword>
<dbReference type="EC" id="2.4.99.24" evidence="4"/>
<dbReference type="PANTHER" id="PTHR30160">
    <property type="entry name" value="TETRAACYLDISACCHARIDE 4'-KINASE-RELATED"/>
    <property type="match status" value="1"/>
</dbReference>
<dbReference type="EMBL" id="AKVJ01000076">
    <property type="protein sequence ID" value="EIW16011.1"/>
    <property type="molecule type" value="Genomic_DNA"/>
</dbReference>
<dbReference type="RefSeq" id="WP_007939052.1">
    <property type="nucleotide sequence ID" value="NZ_AKVJ01000076.1"/>
</dbReference>
<organism evidence="6 7">
    <name type="scientific">Pelosinus fermentans B4</name>
    <dbReference type="NCBI Taxonomy" id="1149862"/>
    <lineage>
        <taxon>Bacteria</taxon>
        <taxon>Bacillati</taxon>
        <taxon>Bacillota</taxon>
        <taxon>Negativicutes</taxon>
        <taxon>Selenomonadales</taxon>
        <taxon>Sporomusaceae</taxon>
        <taxon>Pelosinus</taxon>
    </lineage>
</organism>
<dbReference type="OrthoDB" id="9797795at2"/>
<dbReference type="PATRIC" id="fig|1149862.3.peg.4742"/>
<sequence>MTYKNILIVKLSAIGDVIHALPVAHALKQTYPNARITWVVEKPAYDLLTNNPDIDEIIIFDKPKFKSLTGLLSNGYTFSKLLKSHHFDLAIDLQGLFKSAAISYLSGAPKRLVYCNARELSDKISQRICGNHEDDHVVDRYLDVAQHLGCNIDQVQFLINITEVEAQKAETIANHAGLRLENPYVVLAPGTNWPSKCWPTTHFVELADILYDNNIIPVIIGAPNDQRLAQEILSNTKIPPIDLTGKTSLKQLAYIIKKSQAFVGGDTGPMHLAVAVGTSVVTMFGPTDPKRNGPYGRNHRVLLVSDSCQGCWQRKCPKNNDCLARISVDTVFAVVQQEVSERQI</sequence>
<dbReference type="CDD" id="cd03789">
    <property type="entry name" value="GT9_LPS_heptosyltransferase"/>
    <property type="match status" value="1"/>
</dbReference>
<dbReference type="GO" id="GO:0009244">
    <property type="term" value="P:lipopolysaccharide core region biosynthetic process"/>
    <property type="evidence" value="ECO:0007669"/>
    <property type="project" value="TreeGrafter"/>
</dbReference>
<evidence type="ECO:0000313" key="6">
    <source>
        <dbReference type="EMBL" id="EIW16011.1"/>
    </source>
</evidence>